<evidence type="ECO:0000259" key="7">
    <source>
        <dbReference type="Pfam" id="PF04138"/>
    </source>
</evidence>
<evidence type="ECO:0000313" key="8">
    <source>
        <dbReference type="EMBL" id="OGD33959.1"/>
    </source>
</evidence>
<dbReference type="PANTHER" id="PTHR38459:SF1">
    <property type="entry name" value="PROPHAGE BACTOPRENOL-LINKED GLUCOSE TRANSLOCASE HOMOLOG"/>
    <property type="match status" value="1"/>
</dbReference>
<gene>
    <name evidence="8" type="ORF">A2988_00505</name>
</gene>
<dbReference type="InterPro" id="IPR007267">
    <property type="entry name" value="GtrA_DPMS_TM"/>
</dbReference>
<dbReference type="EMBL" id="MEYS01000002">
    <property type="protein sequence ID" value="OGD33959.1"/>
    <property type="molecule type" value="Genomic_DNA"/>
</dbReference>
<dbReference type="AlphaFoldDB" id="A0A1F5BTL8"/>
<comment type="caution">
    <text evidence="8">The sequence shown here is derived from an EMBL/GenBank/DDBJ whole genome shotgun (WGS) entry which is preliminary data.</text>
</comment>
<evidence type="ECO:0000256" key="6">
    <source>
        <dbReference type="SAM" id="Phobius"/>
    </source>
</evidence>
<evidence type="ECO:0000313" key="9">
    <source>
        <dbReference type="Proteomes" id="UP000176650"/>
    </source>
</evidence>
<sequence length="210" mass="23537">MSTRFTRTDLMASTLLGFLIGVLAPFILSNIGKHYAFQNYLFIVFAVLAPLGLYAFALASRWMPALYQLGKFGIVGSANFFIDLGILHFIIYLSGSQTARVLFSVAFASITTWTLFKAVSFVAASTSSFFWNKFWTFQEKKIEEAKKEYVSFLTISVVGLLINSAIFSLVFSFKPESMRETLWATIAAVAGAFGGLFWNFLGYKFIVFKK</sequence>
<dbReference type="GO" id="GO:0000271">
    <property type="term" value="P:polysaccharide biosynthetic process"/>
    <property type="evidence" value="ECO:0007669"/>
    <property type="project" value="InterPro"/>
</dbReference>
<feature type="transmembrane region" description="Helical" evidence="6">
    <location>
        <begin position="101"/>
        <end position="131"/>
    </location>
</feature>
<evidence type="ECO:0000256" key="5">
    <source>
        <dbReference type="ARBA" id="ARBA00023136"/>
    </source>
</evidence>
<keyword evidence="4 6" id="KW-1133">Transmembrane helix</keyword>
<feature type="transmembrane region" description="Helical" evidence="6">
    <location>
        <begin position="40"/>
        <end position="60"/>
    </location>
</feature>
<evidence type="ECO:0000256" key="1">
    <source>
        <dbReference type="ARBA" id="ARBA00004141"/>
    </source>
</evidence>
<dbReference type="InterPro" id="IPR051401">
    <property type="entry name" value="GtrA_CellWall_Glycosyl"/>
</dbReference>
<comment type="subcellular location">
    <subcellularLocation>
        <location evidence="1">Membrane</location>
        <topology evidence="1">Multi-pass membrane protein</topology>
    </subcellularLocation>
</comment>
<evidence type="ECO:0000256" key="4">
    <source>
        <dbReference type="ARBA" id="ARBA00022989"/>
    </source>
</evidence>
<reference evidence="8 9" key="1">
    <citation type="journal article" date="2016" name="Nat. Commun.">
        <title>Thousands of microbial genomes shed light on interconnected biogeochemical processes in an aquifer system.</title>
        <authorList>
            <person name="Anantharaman K."/>
            <person name="Brown C.T."/>
            <person name="Hug L.A."/>
            <person name="Sharon I."/>
            <person name="Castelle C.J."/>
            <person name="Probst A.J."/>
            <person name="Thomas B.C."/>
            <person name="Singh A."/>
            <person name="Wilkins M.J."/>
            <person name="Karaoz U."/>
            <person name="Brodie E.L."/>
            <person name="Williams K.H."/>
            <person name="Hubbard S.S."/>
            <person name="Banfield J.F."/>
        </authorList>
    </citation>
    <scope>NUCLEOTIDE SEQUENCE [LARGE SCALE GENOMIC DNA]</scope>
</reference>
<feature type="transmembrane region" description="Helical" evidence="6">
    <location>
        <begin position="12"/>
        <end position="28"/>
    </location>
</feature>
<dbReference type="Pfam" id="PF04138">
    <property type="entry name" value="GtrA_DPMS_TM"/>
    <property type="match status" value="1"/>
</dbReference>
<accession>A0A1F5BTL8</accession>
<keyword evidence="3 6" id="KW-0812">Transmembrane</keyword>
<evidence type="ECO:0000256" key="2">
    <source>
        <dbReference type="ARBA" id="ARBA00009399"/>
    </source>
</evidence>
<keyword evidence="5 6" id="KW-0472">Membrane</keyword>
<dbReference type="Proteomes" id="UP000176650">
    <property type="component" value="Unassembled WGS sequence"/>
</dbReference>
<organism evidence="8 9">
    <name type="scientific">Candidatus Azambacteria bacterium RIFCSPLOWO2_01_FULL_46_25</name>
    <dbReference type="NCBI Taxonomy" id="1797298"/>
    <lineage>
        <taxon>Bacteria</taxon>
        <taxon>Candidatus Azamiibacteriota</taxon>
    </lineage>
</organism>
<feature type="transmembrane region" description="Helical" evidence="6">
    <location>
        <begin position="72"/>
        <end position="95"/>
    </location>
</feature>
<proteinExistence type="inferred from homology"/>
<dbReference type="PANTHER" id="PTHR38459">
    <property type="entry name" value="PROPHAGE BACTOPRENOL-LINKED GLUCOSE TRANSLOCASE HOMOLOG"/>
    <property type="match status" value="1"/>
</dbReference>
<feature type="transmembrane region" description="Helical" evidence="6">
    <location>
        <begin position="182"/>
        <end position="201"/>
    </location>
</feature>
<dbReference type="STRING" id="1797298.A2988_00505"/>
<name>A0A1F5BTL8_9BACT</name>
<dbReference type="GO" id="GO:0005886">
    <property type="term" value="C:plasma membrane"/>
    <property type="evidence" value="ECO:0007669"/>
    <property type="project" value="TreeGrafter"/>
</dbReference>
<feature type="domain" description="GtrA/DPMS transmembrane" evidence="7">
    <location>
        <begin position="71"/>
        <end position="208"/>
    </location>
</feature>
<comment type="similarity">
    <text evidence="2">Belongs to the GtrA family.</text>
</comment>
<protein>
    <recommendedName>
        <fullName evidence="7">GtrA/DPMS transmembrane domain-containing protein</fullName>
    </recommendedName>
</protein>
<evidence type="ECO:0000256" key="3">
    <source>
        <dbReference type="ARBA" id="ARBA00022692"/>
    </source>
</evidence>
<feature type="transmembrane region" description="Helical" evidence="6">
    <location>
        <begin position="152"/>
        <end position="170"/>
    </location>
</feature>